<dbReference type="Proteomes" id="UP000824120">
    <property type="component" value="Chromosome 4"/>
</dbReference>
<accession>A0A9J5Z7U4</accession>
<dbReference type="EMBL" id="JACXVP010000004">
    <property type="protein sequence ID" value="KAG5608706.1"/>
    <property type="molecule type" value="Genomic_DNA"/>
</dbReference>
<evidence type="ECO:0000313" key="1">
    <source>
        <dbReference type="EMBL" id="KAG5608706.1"/>
    </source>
</evidence>
<organism evidence="1 2">
    <name type="scientific">Solanum commersonii</name>
    <name type="common">Commerson's wild potato</name>
    <name type="synonym">Commerson's nightshade</name>
    <dbReference type="NCBI Taxonomy" id="4109"/>
    <lineage>
        <taxon>Eukaryota</taxon>
        <taxon>Viridiplantae</taxon>
        <taxon>Streptophyta</taxon>
        <taxon>Embryophyta</taxon>
        <taxon>Tracheophyta</taxon>
        <taxon>Spermatophyta</taxon>
        <taxon>Magnoliopsida</taxon>
        <taxon>eudicotyledons</taxon>
        <taxon>Gunneridae</taxon>
        <taxon>Pentapetalae</taxon>
        <taxon>asterids</taxon>
        <taxon>lamiids</taxon>
        <taxon>Solanales</taxon>
        <taxon>Solanaceae</taxon>
        <taxon>Solanoideae</taxon>
        <taxon>Solaneae</taxon>
        <taxon>Solanum</taxon>
    </lineage>
</organism>
<proteinExistence type="predicted"/>
<protein>
    <submittedName>
        <fullName evidence="1">Uncharacterized protein</fullName>
    </submittedName>
</protein>
<dbReference type="OrthoDB" id="2015130at2759"/>
<comment type="caution">
    <text evidence="1">The sequence shown here is derived from an EMBL/GenBank/DDBJ whole genome shotgun (WGS) entry which is preliminary data.</text>
</comment>
<dbReference type="AlphaFoldDB" id="A0A9J5Z7U4"/>
<name>A0A9J5Z7U4_SOLCO</name>
<reference evidence="1 2" key="1">
    <citation type="submission" date="2020-09" db="EMBL/GenBank/DDBJ databases">
        <title>De no assembly of potato wild relative species, Solanum commersonii.</title>
        <authorList>
            <person name="Cho K."/>
        </authorList>
    </citation>
    <scope>NUCLEOTIDE SEQUENCE [LARGE SCALE GENOMIC DNA]</scope>
    <source>
        <strain evidence="1">LZ3.2</strain>
        <tissue evidence="1">Leaf</tissue>
    </source>
</reference>
<evidence type="ECO:0000313" key="2">
    <source>
        <dbReference type="Proteomes" id="UP000824120"/>
    </source>
</evidence>
<keyword evidence="2" id="KW-1185">Reference proteome</keyword>
<gene>
    <name evidence="1" type="ORF">H5410_019987</name>
</gene>
<sequence length="339" mass="39512">MDSINNNFFGSILATPDFIFSAKICSSLPRPSSLFLRYHALKILLTWVNLLSNVNSTKIAQICSITIALLLQKLYWTSMDFFDREFNWRYRLDHIIRALRRRRFTVVASALTIKRLELLSLTFNPIFVASDIALNAKDTMIFSNYLLDSNNFLPSLSSATMDILYPNERNNDFITSVLSTSPSRSPKRMQFRYANECFDTGVQSPRPFNWWGWICLGGRLYGIIIYTLDATSYSVKRKGRSDPIQRDYEISSPIWNNRKLPVAHNPWIFTYLRIHSCSLIGIRFSIMRNVLHNLLAIRIHVGEKGTERWRWFLDLVFQKGKIIDKFLQMRWGIVDPRGS</sequence>